<sequence>MGSLGLAELARQQLLAHGVAAAIAVLESGLAENPDQCKSWLLLGDLLSRSREGTSDANPSGRQSEVAEPRRAAEAYLAACQCDGDVQAHEAAHENLQRLVRRCLGCSPSVLLESFWNMPRNRLVTTELRRAAALPDAATVALVVDGAGWEAVWIAKNMSALAVYSVRGRTSLLAPFEAALSTANDAPVMNFDWRDVGTHMRLLQPMPRRALVVLGSCLSAHPISPNCVLSVLGNVKSLLGDMEVVWIPGRIVWRGGWTSSTQLDGCRIVDAKPFVERGLDYSVAVDSLLPHHHWVELSNFGAGWPDEHIGCLNFEEAWRSPEQEDVLSVCSIPTPQTANDIFVWWTSAEVQAAVEGEQLQTHLVACGPCGDTIRTWQIAVFDTSACSDTRSLLDAVEVPLVFRSYHTSMLNDNARTAYYDAAIAAAVHSKDVVPLVGLDLGAGTGVLSMLLAKHVETTTQCHVVAVEGETRLAGLAQKLVDANSLDNRVLVVPQLSTAMQELPGGRRANVCVHEIFGSDPLSERVLPSLRHARANLMELDVTLVPSHFTLLCALCAGNRLSKLFSAPSVVESVPGVGVLFGHLAPVVEVAALPAFLERDVVELGPMADRTTAEFVWLSLAVEVGTFDLRTLPDEVPVQRNFKILGDGVALPSEVVGGVFLASWFRLDGDPALDTGPGQSSPSRPWAQCVQPVSAARDAFGQPFVAEFVVRLTDDRVRYKLERVVLPDEEETCSLGSLFDET</sequence>
<proteinExistence type="predicted"/>
<gene>
    <name evidence="2" type="ORF">NSCI0253_LOCUS35183</name>
</gene>
<dbReference type="AlphaFoldDB" id="A0A7S1AQK3"/>
<dbReference type="PANTHER" id="PTHR11006:SF4">
    <property type="entry name" value="PROTEIN ARGININE N-METHYLTRANSFERASE 7"/>
    <property type="match status" value="1"/>
</dbReference>
<evidence type="ECO:0000313" key="2">
    <source>
        <dbReference type="EMBL" id="CAD8860828.1"/>
    </source>
</evidence>
<reference evidence="2" key="1">
    <citation type="submission" date="2021-01" db="EMBL/GenBank/DDBJ databases">
        <authorList>
            <person name="Corre E."/>
            <person name="Pelletier E."/>
            <person name="Niang G."/>
            <person name="Scheremetjew M."/>
            <person name="Finn R."/>
            <person name="Kale V."/>
            <person name="Holt S."/>
            <person name="Cochrane G."/>
            <person name="Meng A."/>
            <person name="Brown T."/>
            <person name="Cohen L."/>
        </authorList>
    </citation>
    <scope>NUCLEOTIDE SEQUENCE</scope>
</reference>
<accession>A0A7S1AQK3</accession>
<keyword evidence="1" id="KW-0949">S-adenosyl-L-methionine</keyword>
<dbReference type="SUPFAM" id="SSF53335">
    <property type="entry name" value="S-adenosyl-L-methionine-dependent methyltransferases"/>
    <property type="match status" value="1"/>
</dbReference>
<name>A0A7S1AQK3_NOCSC</name>
<protein>
    <recommendedName>
        <fullName evidence="3">Protein arginine N-methyltransferase</fullName>
    </recommendedName>
</protein>
<dbReference type="GO" id="GO:0016274">
    <property type="term" value="F:protein-arginine N-methyltransferase activity"/>
    <property type="evidence" value="ECO:0007669"/>
    <property type="project" value="InterPro"/>
</dbReference>
<dbReference type="InterPro" id="IPR029063">
    <property type="entry name" value="SAM-dependent_MTases_sf"/>
</dbReference>
<dbReference type="PANTHER" id="PTHR11006">
    <property type="entry name" value="PROTEIN ARGININE N-METHYLTRANSFERASE"/>
    <property type="match status" value="1"/>
</dbReference>
<dbReference type="InterPro" id="IPR025799">
    <property type="entry name" value="Arg_MeTrfase"/>
</dbReference>
<dbReference type="EMBL" id="HBFQ01049356">
    <property type="protein sequence ID" value="CAD8860828.1"/>
    <property type="molecule type" value="Transcribed_RNA"/>
</dbReference>
<organism evidence="2">
    <name type="scientific">Noctiluca scintillans</name>
    <name type="common">Sea sparkle</name>
    <name type="synonym">Red tide dinoflagellate</name>
    <dbReference type="NCBI Taxonomy" id="2966"/>
    <lineage>
        <taxon>Eukaryota</taxon>
        <taxon>Sar</taxon>
        <taxon>Alveolata</taxon>
        <taxon>Dinophyceae</taxon>
        <taxon>Noctilucales</taxon>
        <taxon>Noctilucaceae</taxon>
        <taxon>Noctiluca</taxon>
    </lineage>
</organism>
<dbReference type="Gene3D" id="3.40.50.150">
    <property type="entry name" value="Vaccinia Virus protein VP39"/>
    <property type="match status" value="1"/>
</dbReference>
<evidence type="ECO:0000256" key="1">
    <source>
        <dbReference type="ARBA" id="ARBA00022691"/>
    </source>
</evidence>
<dbReference type="GO" id="GO:0042054">
    <property type="term" value="F:histone methyltransferase activity"/>
    <property type="evidence" value="ECO:0007669"/>
    <property type="project" value="TreeGrafter"/>
</dbReference>
<evidence type="ECO:0008006" key="3">
    <source>
        <dbReference type="Google" id="ProtNLM"/>
    </source>
</evidence>